<accession>A0A1C6U1F6</accession>
<organism evidence="1 2">
    <name type="scientific">Micromonospora yangpuensis</name>
    <dbReference type="NCBI Taxonomy" id="683228"/>
    <lineage>
        <taxon>Bacteria</taxon>
        <taxon>Bacillati</taxon>
        <taxon>Actinomycetota</taxon>
        <taxon>Actinomycetes</taxon>
        <taxon>Micromonosporales</taxon>
        <taxon>Micromonosporaceae</taxon>
        <taxon>Micromonospora</taxon>
    </lineage>
</organism>
<sequence length="33" mass="4043">MPPFVIFDERWIYDSAWARLGEMRGVTLRMLWV</sequence>
<reference evidence="1 2" key="1">
    <citation type="submission" date="2016-06" db="EMBL/GenBank/DDBJ databases">
        <authorList>
            <person name="Kjaerup R.B."/>
            <person name="Dalgaard T.S."/>
            <person name="Juul-Madsen H.R."/>
        </authorList>
    </citation>
    <scope>NUCLEOTIDE SEQUENCE [LARGE SCALE GENOMIC DNA]</scope>
    <source>
        <strain evidence="1 2">DSM 45577</strain>
    </source>
</reference>
<dbReference type="STRING" id="683228.GA0070617_0698"/>
<dbReference type="Proteomes" id="UP000198937">
    <property type="component" value="Unassembled WGS sequence"/>
</dbReference>
<evidence type="ECO:0000313" key="1">
    <source>
        <dbReference type="EMBL" id="SCL47827.1"/>
    </source>
</evidence>
<protein>
    <submittedName>
        <fullName evidence="1">Uncharacterized protein</fullName>
    </submittedName>
</protein>
<name>A0A1C6U1F6_9ACTN</name>
<gene>
    <name evidence="1" type="ORF">GA0070617_0698</name>
</gene>
<evidence type="ECO:0000313" key="2">
    <source>
        <dbReference type="Proteomes" id="UP000198937"/>
    </source>
</evidence>
<dbReference type="EMBL" id="FMIA01000002">
    <property type="protein sequence ID" value="SCL47827.1"/>
    <property type="molecule type" value="Genomic_DNA"/>
</dbReference>
<keyword evidence="2" id="KW-1185">Reference proteome</keyword>
<proteinExistence type="predicted"/>
<dbReference type="AlphaFoldDB" id="A0A1C6U1F6"/>